<evidence type="ECO:0000259" key="1">
    <source>
        <dbReference type="Pfam" id="PF07045"/>
    </source>
</evidence>
<keyword evidence="3" id="KW-1185">Reference proteome</keyword>
<accession>A0A2M6UNU4</accession>
<gene>
    <name evidence="2" type="ORF">TSA1_22345</name>
</gene>
<dbReference type="SUPFAM" id="SSF54909">
    <property type="entry name" value="Dimeric alpha+beta barrel"/>
    <property type="match status" value="1"/>
</dbReference>
<proteinExistence type="predicted"/>
<dbReference type="InterPro" id="IPR011008">
    <property type="entry name" value="Dimeric_a/b-barrel"/>
</dbReference>
<comment type="caution">
    <text evidence="2">The sequence shown here is derived from an EMBL/GenBank/DDBJ whole genome shotgun (WGS) entry which is preliminary data.</text>
</comment>
<sequence length="97" mass="10869">MKAFVVAAETVKDETLFAAYRKQVPGTLEPFEGRFVTRGGGLTLIEGEWPHSRLVIIEFPSRAAAEAWYRSHEYQSIIKLRHDSSVGNLVIVDGHVD</sequence>
<name>A0A2M6UNU4_9BRAD</name>
<dbReference type="PANTHER" id="PTHR41521:SF4">
    <property type="entry name" value="BLR0684 PROTEIN"/>
    <property type="match status" value="1"/>
</dbReference>
<dbReference type="Pfam" id="PF07045">
    <property type="entry name" value="DUF1330"/>
    <property type="match status" value="1"/>
</dbReference>
<dbReference type="Gene3D" id="3.30.70.100">
    <property type="match status" value="1"/>
</dbReference>
<feature type="domain" description="DUF1330" evidence="1">
    <location>
        <begin position="2"/>
        <end position="94"/>
    </location>
</feature>
<reference evidence="2 3" key="1">
    <citation type="submission" date="2015-06" db="EMBL/GenBank/DDBJ databases">
        <title>Comparative genome analysis of nirS-carrying Bradyrhizobium sp. strains.</title>
        <authorList>
            <person name="Ishii S."/>
            <person name="Jang J."/>
            <person name="Nishizawa T."/>
            <person name="Senoo K."/>
        </authorList>
    </citation>
    <scope>NUCLEOTIDE SEQUENCE [LARGE SCALE GENOMIC DNA]</scope>
    <source>
        <strain evidence="2 3">TSA1</strain>
    </source>
</reference>
<protein>
    <recommendedName>
        <fullName evidence="1">DUF1330 domain-containing protein</fullName>
    </recommendedName>
</protein>
<evidence type="ECO:0000313" key="2">
    <source>
        <dbReference type="EMBL" id="PIT06239.1"/>
    </source>
</evidence>
<dbReference type="AlphaFoldDB" id="A0A2M6UNU4"/>
<dbReference type="PANTHER" id="PTHR41521">
    <property type="match status" value="1"/>
</dbReference>
<dbReference type="InterPro" id="IPR010753">
    <property type="entry name" value="DUF1330"/>
</dbReference>
<organism evidence="2 3">
    <name type="scientific">Bradyrhizobium nitroreducens</name>
    <dbReference type="NCBI Taxonomy" id="709803"/>
    <lineage>
        <taxon>Bacteria</taxon>
        <taxon>Pseudomonadati</taxon>
        <taxon>Pseudomonadota</taxon>
        <taxon>Alphaproteobacteria</taxon>
        <taxon>Hyphomicrobiales</taxon>
        <taxon>Nitrobacteraceae</taxon>
        <taxon>Bradyrhizobium</taxon>
    </lineage>
</organism>
<dbReference type="EMBL" id="LFJC01000003">
    <property type="protein sequence ID" value="PIT06239.1"/>
    <property type="molecule type" value="Genomic_DNA"/>
</dbReference>
<evidence type="ECO:0000313" key="3">
    <source>
        <dbReference type="Proteomes" id="UP000228930"/>
    </source>
</evidence>
<dbReference type="Proteomes" id="UP000228930">
    <property type="component" value="Unassembled WGS sequence"/>
</dbReference>
<dbReference type="RefSeq" id="WP_145984360.1">
    <property type="nucleotide sequence ID" value="NZ_LFJC01000003.1"/>
</dbReference>